<dbReference type="OrthoDB" id="5801048at2759"/>
<sequence>MLLTLLEIIRSSVAHFPQIDLAQLNRTISYIIDEAKDFLMDTGECCMNYFKDDFGICRGDTNHQFFPTTTLPRFVVAMGLVLVLWMLIGIFSLIVAYVTLNKRSKYTKLMTPHVLHRNIDDHIR</sequence>
<evidence type="ECO:0000313" key="3">
    <source>
        <dbReference type="Proteomes" id="UP000053766"/>
    </source>
</evidence>
<proteinExistence type="predicted"/>
<reference evidence="2 3" key="1">
    <citation type="submission" date="2013-11" db="EMBL/GenBank/DDBJ databases">
        <title>Draft genome of the bovine lungworm Dictyocaulus viviparus.</title>
        <authorList>
            <person name="Mitreva M."/>
        </authorList>
    </citation>
    <scope>NUCLEOTIDE SEQUENCE [LARGE SCALE GENOMIC DNA]</scope>
    <source>
        <strain evidence="2 3">HannoverDv2000</strain>
    </source>
</reference>
<dbReference type="EMBL" id="KN716189">
    <property type="protein sequence ID" value="KJH51196.1"/>
    <property type="molecule type" value="Genomic_DNA"/>
</dbReference>
<keyword evidence="1" id="KW-0812">Transmembrane</keyword>
<organism evidence="2 3">
    <name type="scientific">Dictyocaulus viviparus</name>
    <name type="common">Bovine lungworm</name>
    <dbReference type="NCBI Taxonomy" id="29172"/>
    <lineage>
        <taxon>Eukaryota</taxon>
        <taxon>Metazoa</taxon>
        <taxon>Ecdysozoa</taxon>
        <taxon>Nematoda</taxon>
        <taxon>Chromadorea</taxon>
        <taxon>Rhabditida</taxon>
        <taxon>Rhabditina</taxon>
        <taxon>Rhabditomorpha</taxon>
        <taxon>Strongyloidea</taxon>
        <taxon>Metastrongylidae</taxon>
        <taxon>Dictyocaulus</taxon>
    </lineage>
</organism>
<keyword evidence="1" id="KW-1133">Transmembrane helix</keyword>
<accession>A0A0D8Y9G3</accession>
<dbReference type="AlphaFoldDB" id="A0A0D8Y9G3"/>
<keyword evidence="3" id="KW-1185">Reference proteome</keyword>
<feature type="transmembrane region" description="Helical" evidence="1">
    <location>
        <begin position="74"/>
        <end position="100"/>
    </location>
</feature>
<evidence type="ECO:0000256" key="1">
    <source>
        <dbReference type="SAM" id="Phobius"/>
    </source>
</evidence>
<gene>
    <name evidence="2" type="ORF">DICVIV_02658</name>
</gene>
<keyword evidence="1" id="KW-0472">Membrane</keyword>
<dbReference type="Proteomes" id="UP000053766">
    <property type="component" value="Unassembled WGS sequence"/>
</dbReference>
<reference evidence="3" key="2">
    <citation type="journal article" date="2016" name="Sci. Rep.">
        <title>Dictyocaulus viviparus genome, variome and transcriptome elucidate lungworm biology and support future intervention.</title>
        <authorList>
            <person name="McNulty S.N."/>
            <person name="Strube C."/>
            <person name="Rosa B.A."/>
            <person name="Martin J.C."/>
            <person name="Tyagi R."/>
            <person name="Choi Y.J."/>
            <person name="Wang Q."/>
            <person name="Hallsworth Pepin K."/>
            <person name="Zhang X."/>
            <person name="Ozersky P."/>
            <person name="Wilson R.K."/>
            <person name="Sternberg P.W."/>
            <person name="Gasser R.B."/>
            <person name="Mitreva M."/>
        </authorList>
    </citation>
    <scope>NUCLEOTIDE SEQUENCE [LARGE SCALE GENOMIC DNA]</scope>
    <source>
        <strain evidence="3">HannoverDv2000</strain>
    </source>
</reference>
<evidence type="ECO:0000313" key="2">
    <source>
        <dbReference type="EMBL" id="KJH51196.1"/>
    </source>
</evidence>
<protein>
    <submittedName>
        <fullName evidence="2">Uncharacterized protein</fullName>
    </submittedName>
</protein>
<name>A0A0D8Y9G3_DICVI</name>